<sequence length="65" mass="7264">MPSDLMVILLEDVWLFAVLDTSQPDQEGEYPVFAWNPGVLDGGLLEKIADSHGKLALKECRQNLH</sequence>
<dbReference type="Proteomes" id="UP000195105">
    <property type="component" value="Unassembled WGS sequence"/>
</dbReference>
<dbReference type="AlphaFoldDB" id="A0A243REG5"/>
<protein>
    <submittedName>
        <fullName evidence="1">Uncharacterized protein</fullName>
    </submittedName>
</protein>
<dbReference type="EMBL" id="NGFN01000407">
    <property type="protein sequence ID" value="OUC92417.1"/>
    <property type="molecule type" value="Genomic_DNA"/>
</dbReference>
<dbReference type="InterPro" id="IPR037883">
    <property type="entry name" value="Knr4/Smi1-like_sf"/>
</dbReference>
<proteinExistence type="predicted"/>
<evidence type="ECO:0000313" key="2">
    <source>
        <dbReference type="Proteomes" id="UP000195105"/>
    </source>
</evidence>
<organism evidence="1 2">
    <name type="scientific">Streptomyces swartbergensis</name>
    <dbReference type="NCBI Taxonomy" id="487165"/>
    <lineage>
        <taxon>Bacteria</taxon>
        <taxon>Bacillati</taxon>
        <taxon>Actinomycetota</taxon>
        <taxon>Actinomycetes</taxon>
        <taxon>Kitasatosporales</taxon>
        <taxon>Streptomycetaceae</taxon>
        <taxon>Streptomyces</taxon>
    </lineage>
</organism>
<accession>A0A243REG5</accession>
<dbReference type="Gene3D" id="3.40.1580.10">
    <property type="entry name" value="SMI1/KNR4-like"/>
    <property type="match status" value="1"/>
</dbReference>
<evidence type="ECO:0000313" key="1">
    <source>
        <dbReference type="EMBL" id="OUC92417.1"/>
    </source>
</evidence>
<reference evidence="1 2" key="1">
    <citation type="submission" date="2017-05" db="EMBL/GenBank/DDBJ databases">
        <title>Biotechnological potential of actinobacteria isolated from South African environments.</title>
        <authorList>
            <person name="Le Roes-Hill M."/>
            <person name="Prins A."/>
            <person name="Durrell K.A."/>
        </authorList>
    </citation>
    <scope>NUCLEOTIDE SEQUENCE [LARGE SCALE GENOMIC DNA]</scope>
    <source>
        <strain evidence="1 2">HMC13</strain>
    </source>
</reference>
<gene>
    <name evidence="1" type="ORF">CA983_38070</name>
</gene>
<comment type="caution">
    <text evidence="1">The sequence shown here is derived from an EMBL/GenBank/DDBJ whole genome shotgun (WGS) entry which is preliminary data.</text>
</comment>
<name>A0A243REG5_9ACTN</name>
<keyword evidence="2" id="KW-1185">Reference proteome</keyword>